<dbReference type="AlphaFoldDB" id="A0A1F6FHC2"/>
<dbReference type="EMBL" id="MFMM01000001">
    <property type="protein sequence ID" value="OGG85257.1"/>
    <property type="molecule type" value="Genomic_DNA"/>
</dbReference>
<accession>A0A1F6FHC2</accession>
<organism evidence="1 2">
    <name type="scientific">Candidatus Kaiserbacteria bacterium RIFCSPLOWO2_12_FULL_45_26</name>
    <dbReference type="NCBI Taxonomy" id="1798525"/>
    <lineage>
        <taxon>Bacteria</taxon>
        <taxon>Candidatus Kaiseribacteriota</taxon>
    </lineage>
</organism>
<comment type="caution">
    <text evidence="1">The sequence shown here is derived from an EMBL/GenBank/DDBJ whole genome shotgun (WGS) entry which is preliminary data.</text>
</comment>
<sequence>MPKLATPKKAVAKKVAKKTVAKKVTSAAKPALVYAENKHSFWVTDGQILNSLLALKEALDLMEKATFVHHVAKDKNDFAVWVELVLGDKECAADVRKAKTVAATKTAVNKHLKKYAL</sequence>
<gene>
    <name evidence="1" type="ORF">A3G90_04350</name>
</gene>
<name>A0A1F6FHC2_9BACT</name>
<dbReference type="STRING" id="1798525.A3G90_04350"/>
<protein>
    <submittedName>
        <fullName evidence="1">Uncharacterized protein</fullName>
    </submittedName>
</protein>
<evidence type="ECO:0000313" key="1">
    <source>
        <dbReference type="EMBL" id="OGG85257.1"/>
    </source>
</evidence>
<proteinExistence type="predicted"/>
<evidence type="ECO:0000313" key="2">
    <source>
        <dbReference type="Proteomes" id="UP000177325"/>
    </source>
</evidence>
<reference evidence="1 2" key="1">
    <citation type="journal article" date="2016" name="Nat. Commun.">
        <title>Thousands of microbial genomes shed light on interconnected biogeochemical processes in an aquifer system.</title>
        <authorList>
            <person name="Anantharaman K."/>
            <person name="Brown C.T."/>
            <person name="Hug L.A."/>
            <person name="Sharon I."/>
            <person name="Castelle C.J."/>
            <person name="Probst A.J."/>
            <person name="Thomas B.C."/>
            <person name="Singh A."/>
            <person name="Wilkins M.J."/>
            <person name="Karaoz U."/>
            <person name="Brodie E.L."/>
            <person name="Williams K.H."/>
            <person name="Hubbard S.S."/>
            <person name="Banfield J.F."/>
        </authorList>
    </citation>
    <scope>NUCLEOTIDE SEQUENCE [LARGE SCALE GENOMIC DNA]</scope>
</reference>
<dbReference type="Proteomes" id="UP000177325">
    <property type="component" value="Unassembled WGS sequence"/>
</dbReference>